<gene>
    <name evidence="3" type="ORF">AN484_25865</name>
</gene>
<protein>
    <recommendedName>
        <fullName evidence="2">Transposase IS701-like DDE domain-containing protein</fullName>
    </recommendedName>
</protein>
<sequence>MPTIVTEIEFQKFRGKLHNQFKHLADSAMEMLDALCSNNKTASVVRLSLNPLFRRGHSALFKAIGALSFREVSNVENGEGEDSQPQEREEPPLLELIAEVVPKPEERRFYLLGLDCTSVERQYAKTLADRGMVYQPTQIKGNKPITIGHSYSMLAVIPERKEGDAPWTIPLDISRVSTESNSNQKGIEQLKAVLSNPKLAWSKELCVSVVDSAYGNKQFLSPLQEHQNLVTVARSRSSRVFYQSPVISETPVGKGHPTWYGARFAIKEPDTWHEPIAVLQLSYKNRSGRIVNVTITAWANMLMRGGKATPTHESPFTLLRIESFDDAGQSLFKPMWLIVIGERRGELSPWLAYQSYRQRFDLEHTFRFGKQNLLLTTFATSDVEHEQQWVKFVMLAYVQLWAAHSLAVSLPRPWEKHLISVPSARISPSKVQQDWFRIISQLGSPAVSPQPRGYSSGRKSGEIQSPRPRLPVIKKRTSHASVPKIPA</sequence>
<evidence type="ECO:0000313" key="4">
    <source>
        <dbReference type="Proteomes" id="UP000092093"/>
    </source>
</evidence>
<reference evidence="3 4" key="1">
    <citation type="submission" date="2015-09" db="EMBL/GenBank/DDBJ databases">
        <title>Aphanizomenon flos-aquae WA102.</title>
        <authorList>
            <person name="Driscoll C."/>
        </authorList>
    </citation>
    <scope>NUCLEOTIDE SEQUENCE [LARGE SCALE GENOMIC DNA]</scope>
    <source>
        <strain evidence="3">WA102</strain>
    </source>
</reference>
<comment type="caution">
    <text evidence="3">The sequence shown here is derived from an EMBL/GenBank/DDBJ whole genome shotgun (WGS) entry which is preliminary data.</text>
</comment>
<dbReference type="InterPro" id="IPR012337">
    <property type="entry name" value="RNaseH-like_sf"/>
</dbReference>
<dbReference type="AlphaFoldDB" id="A0A1B7WGA0"/>
<dbReference type="SUPFAM" id="SSF53098">
    <property type="entry name" value="Ribonuclease H-like"/>
    <property type="match status" value="1"/>
</dbReference>
<proteinExistence type="predicted"/>
<evidence type="ECO:0000256" key="1">
    <source>
        <dbReference type="SAM" id="MobiDB-lite"/>
    </source>
</evidence>
<name>A0A1B7WGA0_APHFL</name>
<feature type="region of interest" description="Disordered" evidence="1">
    <location>
        <begin position="445"/>
        <end position="487"/>
    </location>
</feature>
<organism evidence="3 4">
    <name type="scientific">Aphanizomenon flos-aquae WA102</name>
    <dbReference type="NCBI Taxonomy" id="1710896"/>
    <lineage>
        <taxon>Bacteria</taxon>
        <taxon>Bacillati</taxon>
        <taxon>Cyanobacteriota</taxon>
        <taxon>Cyanophyceae</taxon>
        <taxon>Nostocales</taxon>
        <taxon>Aphanizomenonaceae</taxon>
        <taxon>Aphanizomenon</taxon>
    </lineage>
</organism>
<dbReference type="Proteomes" id="UP000092093">
    <property type="component" value="Unassembled WGS sequence"/>
</dbReference>
<dbReference type="NCBIfam" id="NF041680">
    <property type="entry name" value="transp_NF041680"/>
    <property type="match status" value="1"/>
</dbReference>
<evidence type="ECO:0000259" key="2">
    <source>
        <dbReference type="Pfam" id="PF13546"/>
    </source>
</evidence>
<dbReference type="Pfam" id="PF13546">
    <property type="entry name" value="DDE_5"/>
    <property type="match status" value="1"/>
</dbReference>
<dbReference type="PATRIC" id="fig|1710896.3.peg.3003"/>
<dbReference type="InterPro" id="IPR038721">
    <property type="entry name" value="IS701-like_DDE_dom"/>
</dbReference>
<dbReference type="EMBL" id="LJOW01000330">
    <property type="protein sequence ID" value="OBQ36174.1"/>
    <property type="molecule type" value="Genomic_DNA"/>
</dbReference>
<accession>A0A1B7WGA0</accession>
<evidence type="ECO:0000313" key="3">
    <source>
        <dbReference type="EMBL" id="OBQ36174.1"/>
    </source>
</evidence>
<feature type="domain" description="Transposase IS701-like DDE" evidence="2">
    <location>
        <begin position="19"/>
        <end position="276"/>
    </location>
</feature>